<dbReference type="PROSITE" id="PS00137">
    <property type="entry name" value="SUBTILASE_HIS"/>
    <property type="match status" value="1"/>
</dbReference>
<dbReference type="PROSITE" id="PS51892">
    <property type="entry name" value="SUBTILASE"/>
    <property type="match status" value="1"/>
</dbReference>
<dbReference type="PRINTS" id="PR00723">
    <property type="entry name" value="SUBTILISIN"/>
</dbReference>
<dbReference type="Gene3D" id="3.30.70.80">
    <property type="entry name" value="Peptidase S8 propeptide/proteinase inhibitor I9"/>
    <property type="match status" value="1"/>
</dbReference>
<dbReference type="SUPFAM" id="SSF52743">
    <property type="entry name" value="Subtilisin-like"/>
    <property type="match status" value="1"/>
</dbReference>
<keyword evidence="3 5" id="KW-0378">Hydrolase</keyword>
<dbReference type="InterPro" id="IPR023827">
    <property type="entry name" value="Peptidase_S8_Asp-AS"/>
</dbReference>
<dbReference type="Proteomes" id="UP000749646">
    <property type="component" value="Unassembled WGS sequence"/>
</dbReference>
<evidence type="ECO:0000313" key="11">
    <source>
        <dbReference type="Proteomes" id="UP000749646"/>
    </source>
</evidence>
<evidence type="ECO:0000256" key="3">
    <source>
        <dbReference type="ARBA" id="ARBA00022801"/>
    </source>
</evidence>
<evidence type="ECO:0000256" key="5">
    <source>
        <dbReference type="PROSITE-ProRule" id="PRU01240"/>
    </source>
</evidence>
<dbReference type="CDD" id="cd04077">
    <property type="entry name" value="Peptidases_S8_PCSK9_ProteinaseK_like"/>
    <property type="match status" value="1"/>
</dbReference>
<name>A0A9P6IXK5_9FUNG</name>
<accession>A0A9P6IXK5</accession>
<dbReference type="SUPFAM" id="SSF54897">
    <property type="entry name" value="Protease propeptides/inhibitors"/>
    <property type="match status" value="1"/>
</dbReference>
<feature type="active site" description="Charge relay system" evidence="5">
    <location>
        <position position="177"/>
    </location>
</feature>
<feature type="domain" description="Inhibitor I9" evidence="9">
    <location>
        <begin position="30"/>
        <end position="103"/>
    </location>
</feature>
<evidence type="ECO:0000259" key="8">
    <source>
        <dbReference type="Pfam" id="PF00082"/>
    </source>
</evidence>
<dbReference type="PROSITE" id="PS00138">
    <property type="entry name" value="SUBTILASE_SER"/>
    <property type="match status" value="1"/>
</dbReference>
<feature type="chain" id="PRO_5040352254" evidence="7">
    <location>
        <begin position="17"/>
        <end position="388"/>
    </location>
</feature>
<feature type="active site" description="Charge relay system" evidence="5">
    <location>
        <position position="145"/>
    </location>
</feature>
<comment type="similarity">
    <text evidence="1 5 6">Belongs to the peptidase S8 family.</text>
</comment>
<dbReference type="OrthoDB" id="206201at2759"/>
<dbReference type="PANTHER" id="PTHR43806:SF11">
    <property type="entry name" value="CEREVISIN-RELATED"/>
    <property type="match status" value="1"/>
</dbReference>
<dbReference type="Gene3D" id="3.40.50.200">
    <property type="entry name" value="Peptidase S8/S53 domain"/>
    <property type="match status" value="1"/>
</dbReference>
<gene>
    <name evidence="10" type="ORF">BGZ65_005680</name>
</gene>
<dbReference type="GO" id="GO:0004252">
    <property type="term" value="F:serine-type endopeptidase activity"/>
    <property type="evidence" value="ECO:0007669"/>
    <property type="project" value="UniProtKB-UniRule"/>
</dbReference>
<evidence type="ECO:0000256" key="7">
    <source>
        <dbReference type="SAM" id="SignalP"/>
    </source>
</evidence>
<feature type="active site" description="Charge relay system" evidence="5">
    <location>
        <position position="330"/>
    </location>
</feature>
<feature type="signal peptide" evidence="7">
    <location>
        <begin position="1"/>
        <end position="16"/>
    </location>
</feature>
<dbReference type="InterPro" id="IPR050131">
    <property type="entry name" value="Peptidase_S8_subtilisin-like"/>
</dbReference>
<proteinExistence type="inferred from homology"/>
<evidence type="ECO:0000256" key="2">
    <source>
        <dbReference type="ARBA" id="ARBA00022670"/>
    </source>
</evidence>
<dbReference type="InterPro" id="IPR022398">
    <property type="entry name" value="Peptidase_S8_His-AS"/>
</dbReference>
<keyword evidence="2 5" id="KW-0645">Protease</keyword>
<dbReference type="GO" id="GO:0005615">
    <property type="term" value="C:extracellular space"/>
    <property type="evidence" value="ECO:0007669"/>
    <property type="project" value="TreeGrafter"/>
</dbReference>
<dbReference type="InterPro" id="IPR034193">
    <property type="entry name" value="PCSK9_ProteinaseK-like"/>
</dbReference>
<evidence type="ECO:0000256" key="4">
    <source>
        <dbReference type="ARBA" id="ARBA00022825"/>
    </source>
</evidence>
<sequence length="388" mass="40353">MKYTVILAALTALVQAAPLISYGGEPIADSYIVVLKNGITTDSFKATFDETATSQNDHNRKLTIHYKYNSIGGFAATISQGALQEVLASKDVAYVERDGVVTIQGIQRSPPSWGLPRISERKLDISRPYVYNNAAGKGITAYIIDTGVYIKHKEFGSRAKWGANFITNSTDTDENGHGTHVAGTIGGTTYGVAKKVSLVGVKVLDASGSGTFSSVIAGIDWVVKNGVSGKSVVNMSLGGIKSKAVDDAAERLFLANIPLIAAAGNSATDSCTGSPSGAPNTFTVAASDKNDHVADFSSFGKCVETYAPGVNITSAWIGSSSATNTISGTSMAAPHVAGVAALYMSFNSLPTAKSVFDKLTSTATTGKITGDLKGSPNRLVFSFFGCTV</sequence>
<dbReference type="InterPro" id="IPR023828">
    <property type="entry name" value="Peptidase_S8_Ser-AS"/>
</dbReference>
<protein>
    <submittedName>
        <fullName evidence="10">Uncharacterized protein</fullName>
    </submittedName>
</protein>
<organism evidence="10 11">
    <name type="scientific">Modicella reniformis</name>
    <dbReference type="NCBI Taxonomy" id="1440133"/>
    <lineage>
        <taxon>Eukaryota</taxon>
        <taxon>Fungi</taxon>
        <taxon>Fungi incertae sedis</taxon>
        <taxon>Mucoromycota</taxon>
        <taxon>Mortierellomycotina</taxon>
        <taxon>Mortierellomycetes</taxon>
        <taxon>Mortierellales</taxon>
        <taxon>Mortierellaceae</taxon>
        <taxon>Modicella</taxon>
    </lineage>
</organism>
<dbReference type="Pfam" id="PF00082">
    <property type="entry name" value="Peptidase_S8"/>
    <property type="match status" value="1"/>
</dbReference>
<dbReference type="InterPro" id="IPR010259">
    <property type="entry name" value="S8pro/Inhibitor_I9"/>
</dbReference>
<evidence type="ECO:0000313" key="10">
    <source>
        <dbReference type="EMBL" id="KAF9951882.1"/>
    </source>
</evidence>
<dbReference type="FunFam" id="3.40.50.200:FF:000014">
    <property type="entry name" value="Proteinase K"/>
    <property type="match status" value="1"/>
</dbReference>
<evidence type="ECO:0000256" key="1">
    <source>
        <dbReference type="ARBA" id="ARBA00011073"/>
    </source>
</evidence>
<keyword evidence="7" id="KW-0732">Signal</keyword>
<dbReference type="PROSITE" id="PS00136">
    <property type="entry name" value="SUBTILASE_ASP"/>
    <property type="match status" value="1"/>
</dbReference>
<keyword evidence="11" id="KW-1185">Reference proteome</keyword>
<dbReference type="GO" id="GO:0006508">
    <property type="term" value="P:proteolysis"/>
    <property type="evidence" value="ECO:0007669"/>
    <property type="project" value="UniProtKB-KW"/>
</dbReference>
<keyword evidence="4 5" id="KW-0720">Serine protease</keyword>
<dbReference type="Pfam" id="PF05922">
    <property type="entry name" value="Inhibitor_I9"/>
    <property type="match status" value="1"/>
</dbReference>
<dbReference type="InterPro" id="IPR015500">
    <property type="entry name" value="Peptidase_S8_subtilisin-rel"/>
</dbReference>
<evidence type="ECO:0000256" key="6">
    <source>
        <dbReference type="RuleBase" id="RU003355"/>
    </source>
</evidence>
<dbReference type="PANTHER" id="PTHR43806">
    <property type="entry name" value="PEPTIDASE S8"/>
    <property type="match status" value="1"/>
</dbReference>
<feature type="domain" description="Peptidase S8/S53" evidence="8">
    <location>
        <begin position="136"/>
        <end position="367"/>
    </location>
</feature>
<comment type="caution">
    <text evidence="10">The sequence shown here is derived from an EMBL/GenBank/DDBJ whole genome shotgun (WGS) entry which is preliminary data.</text>
</comment>
<dbReference type="InterPro" id="IPR037045">
    <property type="entry name" value="S8pro/Inhibitor_I9_sf"/>
</dbReference>
<dbReference type="EMBL" id="JAAAHW010007042">
    <property type="protein sequence ID" value="KAF9951882.1"/>
    <property type="molecule type" value="Genomic_DNA"/>
</dbReference>
<evidence type="ECO:0000259" key="9">
    <source>
        <dbReference type="Pfam" id="PF05922"/>
    </source>
</evidence>
<dbReference type="InterPro" id="IPR000209">
    <property type="entry name" value="Peptidase_S8/S53_dom"/>
</dbReference>
<reference evidence="10" key="1">
    <citation type="journal article" date="2020" name="Fungal Divers.">
        <title>Resolving the Mortierellaceae phylogeny through synthesis of multi-gene phylogenetics and phylogenomics.</title>
        <authorList>
            <person name="Vandepol N."/>
            <person name="Liber J."/>
            <person name="Desiro A."/>
            <person name="Na H."/>
            <person name="Kennedy M."/>
            <person name="Barry K."/>
            <person name="Grigoriev I.V."/>
            <person name="Miller A.N."/>
            <person name="O'Donnell K."/>
            <person name="Stajich J.E."/>
            <person name="Bonito G."/>
        </authorList>
    </citation>
    <scope>NUCLEOTIDE SEQUENCE</scope>
    <source>
        <strain evidence="10">MES-2147</strain>
    </source>
</reference>
<dbReference type="InterPro" id="IPR036852">
    <property type="entry name" value="Peptidase_S8/S53_dom_sf"/>
</dbReference>
<dbReference type="AlphaFoldDB" id="A0A9P6IXK5"/>